<keyword evidence="1" id="KW-0472">Membrane</keyword>
<feature type="transmembrane region" description="Helical" evidence="1">
    <location>
        <begin position="109"/>
        <end position="125"/>
    </location>
</feature>
<evidence type="ECO:0000313" key="3">
    <source>
        <dbReference type="Proteomes" id="UP000192796"/>
    </source>
</evidence>
<proteinExistence type="predicted"/>
<sequence length="163" mass="18720">MIILHENTNMNPEMPAPAFSLKGMKRAFYVFVTFNVIIAITALVMYFVFEPTGNYNVLGATNPWYLVVMYAAFGIINYFSSKKVTKFIRETADPIKRFSKYESFYKKKTIANAFACATTLVLFIITGKYTFLYLLGLQMIIPVMLYPRKKMLSALFEEGVQFS</sequence>
<evidence type="ECO:0000256" key="1">
    <source>
        <dbReference type="SAM" id="Phobius"/>
    </source>
</evidence>
<feature type="transmembrane region" description="Helical" evidence="1">
    <location>
        <begin position="27"/>
        <end position="49"/>
    </location>
</feature>
<keyword evidence="3" id="KW-1185">Reference proteome</keyword>
<dbReference type="EMBL" id="LVYD01000013">
    <property type="protein sequence ID" value="OQP65897.1"/>
    <property type="molecule type" value="Genomic_DNA"/>
</dbReference>
<keyword evidence="1" id="KW-0812">Transmembrane</keyword>
<gene>
    <name evidence="2" type="ORF">A3860_14995</name>
</gene>
<feature type="transmembrane region" description="Helical" evidence="1">
    <location>
        <begin position="61"/>
        <end position="79"/>
    </location>
</feature>
<name>A0A1V9G5N8_9BACT</name>
<accession>A0A1V9G5N8</accession>
<organism evidence="2 3">
    <name type="scientific">Niastella vici</name>
    <dbReference type="NCBI Taxonomy" id="1703345"/>
    <lineage>
        <taxon>Bacteria</taxon>
        <taxon>Pseudomonadati</taxon>
        <taxon>Bacteroidota</taxon>
        <taxon>Chitinophagia</taxon>
        <taxon>Chitinophagales</taxon>
        <taxon>Chitinophagaceae</taxon>
        <taxon>Niastella</taxon>
    </lineage>
</organism>
<dbReference type="RefSeq" id="WP_143773975.1">
    <property type="nucleotide sequence ID" value="NZ_LVYD01000013.1"/>
</dbReference>
<keyword evidence="1" id="KW-1133">Transmembrane helix</keyword>
<dbReference type="Proteomes" id="UP000192796">
    <property type="component" value="Unassembled WGS sequence"/>
</dbReference>
<dbReference type="AlphaFoldDB" id="A0A1V9G5N8"/>
<evidence type="ECO:0000313" key="2">
    <source>
        <dbReference type="EMBL" id="OQP65897.1"/>
    </source>
</evidence>
<comment type="caution">
    <text evidence="2">The sequence shown here is derived from an EMBL/GenBank/DDBJ whole genome shotgun (WGS) entry which is preliminary data.</text>
</comment>
<reference evidence="2 3" key="1">
    <citation type="submission" date="2016-03" db="EMBL/GenBank/DDBJ databases">
        <title>Niastella vici sp. nov., isolated from farmland soil.</title>
        <authorList>
            <person name="Chen L."/>
            <person name="Wang D."/>
            <person name="Yang S."/>
            <person name="Wang G."/>
        </authorList>
    </citation>
    <scope>NUCLEOTIDE SEQUENCE [LARGE SCALE GENOMIC DNA]</scope>
    <source>
        <strain evidence="2 3">DJ57</strain>
    </source>
</reference>
<protein>
    <submittedName>
        <fullName evidence="2">Uncharacterized protein</fullName>
    </submittedName>
</protein>